<dbReference type="Proteomes" id="UP001064048">
    <property type="component" value="Chromosome 22"/>
</dbReference>
<protein>
    <submittedName>
        <fullName evidence="1">Uncharacterized protein</fullName>
    </submittedName>
</protein>
<keyword evidence="2" id="KW-1185">Reference proteome</keyword>
<gene>
    <name evidence="1" type="ORF">MSG28_012760</name>
</gene>
<organism evidence="1 2">
    <name type="scientific">Choristoneura fumiferana</name>
    <name type="common">Spruce budworm moth</name>
    <name type="synonym">Archips fumiferana</name>
    <dbReference type="NCBI Taxonomy" id="7141"/>
    <lineage>
        <taxon>Eukaryota</taxon>
        <taxon>Metazoa</taxon>
        <taxon>Ecdysozoa</taxon>
        <taxon>Arthropoda</taxon>
        <taxon>Hexapoda</taxon>
        <taxon>Insecta</taxon>
        <taxon>Pterygota</taxon>
        <taxon>Neoptera</taxon>
        <taxon>Endopterygota</taxon>
        <taxon>Lepidoptera</taxon>
        <taxon>Glossata</taxon>
        <taxon>Ditrysia</taxon>
        <taxon>Tortricoidea</taxon>
        <taxon>Tortricidae</taxon>
        <taxon>Tortricinae</taxon>
        <taxon>Choristoneura</taxon>
    </lineage>
</organism>
<name>A0ACC0JI04_CHOFU</name>
<proteinExistence type="predicted"/>
<sequence length="753" mass="86649">MAEEVHNHLRLLLNKIAKGRGYNDEVIDVQDASSDGANYSSTLHLATISAPPKEDLKLFAKVANFNEAVRASSEMFAKTFETERVFYSELIFAFERLYDKHNVAINDRLNLSKYYGYESTNNKETLILENLAAIGYENFDRFKPFDWDYASAAVSELAKFHALGITAKEENIEGLERIKKIGLDTYEIENMKEVFMKQAIKMGKETIKEEYRAKLHNYLKEENMLHDMAILWKPFDAGFLIHSDYKPNNLMHRKKDGKVQVVPLDFQTLRFGPLAADLLYFIWCGSDSKFRKKHYQQLLEHFYSELTIALKNLHVDINEVYPRKTFQTELEDSKTLGLFIGLALMPILLVEPENGPKIESMENFALEPNQLALDRTTEGQATSYIDNYTKHLTDSLFKCATIKNKMAEESHNSLRDLLNKIAKERGYNIGDIDVQDISSEGANYSSTLHLATISAPPKEDLKLFAKIANFNEALRASSDMFTKAFETECVFYSELIYAFERLYDKHDVAIIDRLNVSKYYGHESTNNKETLILENLAASGYESFNRFKPLDWDYASAAVSELAKFHALGIAAKEENIEELERIRKIRLDIFAMENMKEVFLNQAIKMGEKIIKEDHRAKDGKVQIVPLDFQTLHFGPLVVDLIYFIWCGSDAKFRQKHYDQLLRHFYTELTIALQNLHIDINKVYPRKTFEEDLKESKTLGLFLGLSMTPILLVEPEDAPKIDSIQNLALEPNQLALDATTEVVEDYIRWGII</sequence>
<dbReference type="EMBL" id="CM046122">
    <property type="protein sequence ID" value="KAI8423729.1"/>
    <property type="molecule type" value="Genomic_DNA"/>
</dbReference>
<comment type="caution">
    <text evidence="1">The sequence shown here is derived from an EMBL/GenBank/DDBJ whole genome shotgun (WGS) entry which is preliminary data.</text>
</comment>
<accession>A0ACC0JI04</accession>
<reference evidence="1 2" key="1">
    <citation type="journal article" date="2022" name="Genome Biol. Evol.">
        <title>The Spruce Budworm Genome: Reconstructing the Evolutionary History of Antifreeze Proteins.</title>
        <authorList>
            <person name="Beliveau C."/>
            <person name="Gagne P."/>
            <person name="Picq S."/>
            <person name="Vernygora O."/>
            <person name="Keeling C.I."/>
            <person name="Pinkney K."/>
            <person name="Doucet D."/>
            <person name="Wen F."/>
            <person name="Johnston J.S."/>
            <person name="Maaroufi H."/>
            <person name="Boyle B."/>
            <person name="Laroche J."/>
            <person name="Dewar K."/>
            <person name="Juretic N."/>
            <person name="Blackburn G."/>
            <person name="Nisole A."/>
            <person name="Brunet B."/>
            <person name="Brandao M."/>
            <person name="Lumley L."/>
            <person name="Duan J."/>
            <person name="Quan G."/>
            <person name="Lucarotti C.J."/>
            <person name="Roe A.D."/>
            <person name="Sperling F.A.H."/>
            <person name="Levesque R.C."/>
            <person name="Cusson M."/>
        </authorList>
    </citation>
    <scope>NUCLEOTIDE SEQUENCE [LARGE SCALE GENOMIC DNA]</scope>
    <source>
        <strain evidence="1">Glfc:IPQL:Cfum</strain>
    </source>
</reference>
<evidence type="ECO:0000313" key="1">
    <source>
        <dbReference type="EMBL" id="KAI8423729.1"/>
    </source>
</evidence>
<evidence type="ECO:0000313" key="2">
    <source>
        <dbReference type="Proteomes" id="UP001064048"/>
    </source>
</evidence>